<feature type="region of interest" description="Disordered" evidence="2">
    <location>
        <begin position="262"/>
        <end position="362"/>
    </location>
</feature>
<comment type="caution">
    <text evidence="3">The sequence shown here is derived from an EMBL/GenBank/DDBJ whole genome shotgun (WGS) entry which is preliminary data.</text>
</comment>
<feature type="compositionally biased region" description="Basic and acidic residues" evidence="2">
    <location>
        <begin position="402"/>
        <end position="411"/>
    </location>
</feature>
<organism evidence="3 4">
    <name type="scientific">Paramarasmius palmivorus</name>
    <dbReference type="NCBI Taxonomy" id="297713"/>
    <lineage>
        <taxon>Eukaryota</taxon>
        <taxon>Fungi</taxon>
        <taxon>Dikarya</taxon>
        <taxon>Basidiomycota</taxon>
        <taxon>Agaricomycotina</taxon>
        <taxon>Agaricomycetes</taxon>
        <taxon>Agaricomycetidae</taxon>
        <taxon>Agaricales</taxon>
        <taxon>Marasmiineae</taxon>
        <taxon>Marasmiaceae</taxon>
        <taxon>Paramarasmius</taxon>
    </lineage>
</organism>
<feature type="compositionally biased region" description="Polar residues" evidence="2">
    <location>
        <begin position="353"/>
        <end position="362"/>
    </location>
</feature>
<feature type="compositionally biased region" description="Basic residues" evidence="2">
    <location>
        <begin position="413"/>
        <end position="427"/>
    </location>
</feature>
<accession>A0AAW0B8N1</accession>
<evidence type="ECO:0000256" key="2">
    <source>
        <dbReference type="SAM" id="MobiDB-lite"/>
    </source>
</evidence>
<dbReference type="Proteomes" id="UP001383192">
    <property type="component" value="Unassembled WGS sequence"/>
</dbReference>
<dbReference type="AlphaFoldDB" id="A0AAW0B8N1"/>
<gene>
    <name evidence="3" type="ORF">VNI00_017130</name>
</gene>
<protein>
    <submittedName>
        <fullName evidence="3">Uncharacterized protein</fullName>
    </submittedName>
</protein>
<feature type="compositionally biased region" description="Polar residues" evidence="2">
    <location>
        <begin position="281"/>
        <end position="291"/>
    </location>
</feature>
<keyword evidence="4" id="KW-1185">Reference proteome</keyword>
<evidence type="ECO:0000313" key="3">
    <source>
        <dbReference type="EMBL" id="KAK7021951.1"/>
    </source>
</evidence>
<feature type="compositionally biased region" description="Basic and acidic residues" evidence="2">
    <location>
        <begin position="312"/>
        <end position="322"/>
    </location>
</feature>
<name>A0AAW0B8N1_9AGAR</name>
<keyword evidence="1" id="KW-0175">Coiled coil</keyword>
<evidence type="ECO:0000256" key="1">
    <source>
        <dbReference type="SAM" id="Coils"/>
    </source>
</evidence>
<proteinExistence type="predicted"/>
<feature type="coiled-coil region" evidence="1">
    <location>
        <begin position="84"/>
        <end position="139"/>
    </location>
</feature>
<feature type="region of interest" description="Disordered" evidence="2">
    <location>
        <begin position="395"/>
        <end position="427"/>
    </location>
</feature>
<evidence type="ECO:0000313" key="4">
    <source>
        <dbReference type="Proteomes" id="UP001383192"/>
    </source>
</evidence>
<feature type="region of interest" description="Disordered" evidence="2">
    <location>
        <begin position="1"/>
        <end position="44"/>
    </location>
</feature>
<sequence length="427" mass="46752">MSQVQNPVAETISSFRDNNTDSMVYGPQADDIIDESNLDPNKQSQYPTVFTDIAEYDSRANFISSGKGTWDIEMHTPADQDDKVKRLTEALDLSQQSINSLQDTIVQLHSKNIQLTIDLGNAQKEYQLTNIELVKAQSQLQDLEPKYKEMHSRAQCLFNQRIRAQDEEITSANTETTIAKEEPKEEPIDKELGVPEESGLTSITSPAPCTKCDFSYVDSGINSMHDDSDQNKKARVSSDGTLGKAVAVKVVNPLIVNKNPLASSARSEPVEDSTEVDRLGSSKNTGTTSPILGQGDTAVAAPKNSTKAAHGVKTDNGYKEMAEAPTVNLNPPSSAVPEPSTVPPVTPAHGINEKSNQPLRITNSSQAKNLCAQEYKDKYPDAKQGVFDTYWNKIRNTPEGQNYKEREEAARQAKSKAVNHGKKAKAT</sequence>
<feature type="compositionally biased region" description="Polar residues" evidence="2">
    <location>
        <begin position="1"/>
        <end position="22"/>
    </location>
</feature>
<dbReference type="EMBL" id="JAYKXP010000157">
    <property type="protein sequence ID" value="KAK7021951.1"/>
    <property type="molecule type" value="Genomic_DNA"/>
</dbReference>
<reference evidence="3 4" key="1">
    <citation type="submission" date="2024-01" db="EMBL/GenBank/DDBJ databases">
        <title>A draft genome for a cacao thread blight-causing isolate of Paramarasmius palmivorus.</title>
        <authorList>
            <person name="Baruah I.K."/>
            <person name="Bukari Y."/>
            <person name="Amoako-Attah I."/>
            <person name="Meinhardt L.W."/>
            <person name="Bailey B.A."/>
            <person name="Cohen S.P."/>
        </authorList>
    </citation>
    <scope>NUCLEOTIDE SEQUENCE [LARGE SCALE GENOMIC DNA]</scope>
    <source>
        <strain evidence="3 4">GH-12</strain>
    </source>
</reference>